<dbReference type="PANTHER" id="PTHR34975">
    <property type="entry name" value="SPORE GERMINATION PROTEIN A2"/>
    <property type="match status" value="1"/>
</dbReference>
<organism evidence="9 10">
    <name type="scientific">Salimicrobium halophilum</name>
    <dbReference type="NCBI Taxonomy" id="86666"/>
    <lineage>
        <taxon>Bacteria</taxon>
        <taxon>Bacillati</taxon>
        <taxon>Bacillota</taxon>
        <taxon>Bacilli</taxon>
        <taxon>Bacillales</taxon>
        <taxon>Bacillaceae</taxon>
        <taxon>Salimicrobium</taxon>
    </lineage>
</organism>
<comment type="similarity">
    <text evidence="2">Belongs to the amino acid-polyamine-organocation (APC) superfamily. Spore germination protein (SGP) (TC 2.A.3.9) family.</text>
</comment>
<comment type="subcellular location">
    <subcellularLocation>
        <location evidence="1">Membrane</location>
        <topology evidence="1">Multi-pass membrane protein</topology>
    </subcellularLocation>
</comment>
<proteinExistence type="inferred from homology"/>
<feature type="transmembrane region" description="Helical" evidence="8">
    <location>
        <begin position="46"/>
        <end position="65"/>
    </location>
</feature>
<name>A0A1G8TM90_9BACI</name>
<sequence>MKVNVTLSKDVKVNALYIFFLVHTLQVGAGIMTAPRTIADEVSPDAWAALLIAAVYVHFIAWIIIKTLRFYDNADLAGIHADVFGKWIGAMLTLLFTGYIFLILLSVMMNYIEVVQVFIFPSLPTWLVATFILTLAVYGVSGGFRVVTGIAFLLFFGAIWLTFTIAEPIRLMEWNHFTPILQQPWENIFRGAHKSVYSLLGIEVLFFVYPYILNKDKVGRYAHIAIIATISILILVTVASIGYFSQDQLKHTVWPTLSMFKIIHYTFIERFDFVAVALWMAVILPNITLFLWIITENLRRLKNIKPMYSMIATATFLITSTIIIDTRQTITRISEWASLAGLWLVFIYPVFLFLVVSLSFRFRKKRSSS</sequence>
<evidence type="ECO:0000256" key="3">
    <source>
        <dbReference type="ARBA" id="ARBA00022448"/>
    </source>
</evidence>
<keyword evidence="7 8" id="KW-0472">Membrane</keyword>
<dbReference type="NCBIfam" id="TIGR00912">
    <property type="entry name" value="2A0309"/>
    <property type="match status" value="1"/>
</dbReference>
<protein>
    <submittedName>
        <fullName evidence="9">Spore germination protein (Amino acid permease)</fullName>
    </submittedName>
</protein>
<feature type="transmembrane region" description="Helical" evidence="8">
    <location>
        <begin position="146"/>
        <end position="166"/>
    </location>
</feature>
<evidence type="ECO:0000256" key="2">
    <source>
        <dbReference type="ARBA" id="ARBA00007998"/>
    </source>
</evidence>
<evidence type="ECO:0000256" key="6">
    <source>
        <dbReference type="ARBA" id="ARBA00022989"/>
    </source>
</evidence>
<dbReference type="Gene3D" id="1.20.1740.10">
    <property type="entry name" value="Amino acid/polyamine transporter I"/>
    <property type="match status" value="1"/>
</dbReference>
<keyword evidence="6 8" id="KW-1133">Transmembrane helix</keyword>
<keyword evidence="5 8" id="KW-0812">Transmembrane</keyword>
<evidence type="ECO:0000313" key="10">
    <source>
        <dbReference type="Proteomes" id="UP000199225"/>
    </source>
</evidence>
<evidence type="ECO:0000256" key="5">
    <source>
        <dbReference type="ARBA" id="ARBA00022692"/>
    </source>
</evidence>
<feature type="transmembrane region" description="Helical" evidence="8">
    <location>
        <begin position="15"/>
        <end position="34"/>
    </location>
</feature>
<feature type="transmembrane region" description="Helical" evidence="8">
    <location>
        <begin position="195"/>
        <end position="212"/>
    </location>
</feature>
<dbReference type="PANTHER" id="PTHR34975:SF2">
    <property type="entry name" value="SPORE GERMINATION PROTEIN A2"/>
    <property type="match status" value="1"/>
</dbReference>
<dbReference type="GO" id="GO:0009847">
    <property type="term" value="P:spore germination"/>
    <property type="evidence" value="ECO:0007669"/>
    <property type="project" value="InterPro"/>
</dbReference>
<dbReference type="STRING" id="86666.SAMN04490247_1824"/>
<keyword evidence="4" id="KW-0309">Germination</keyword>
<evidence type="ECO:0000256" key="4">
    <source>
        <dbReference type="ARBA" id="ARBA00022544"/>
    </source>
</evidence>
<feature type="transmembrane region" description="Helical" evidence="8">
    <location>
        <begin position="336"/>
        <end position="360"/>
    </location>
</feature>
<dbReference type="EMBL" id="FNEV01000005">
    <property type="protein sequence ID" value="SDJ41790.1"/>
    <property type="molecule type" value="Genomic_DNA"/>
</dbReference>
<dbReference type="GO" id="GO:0016020">
    <property type="term" value="C:membrane"/>
    <property type="evidence" value="ECO:0007669"/>
    <property type="project" value="UniProtKB-SubCell"/>
</dbReference>
<evidence type="ECO:0000256" key="7">
    <source>
        <dbReference type="ARBA" id="ARBA00023136"/>
    </source>
</evidence>
<evidence type="ECO:0000256" key="8">
    <source>
        <dbReference type="SAM" id="Phobius"/>
    </source>
</evidence>
<accession>A0A1G8TM90</accession>
<evidence type="ECO:0000256" key="1">
    <source>
        <dbReference type="ARBA" id="ARBA00004141"/>
    </source>
</evidence>
<feature type="transmembrane region" description="Helical" evidence="8">
    <location>
        <begin position="274"/>
        <end position="294"/>
    </location>
</feature>
<reference evidence="10" key="1">
    <citation type="submission" date="2016-10" db="EMBL/GenBank/DDBJ databases">
        <authorList>
            <person name="Varghese N."/>
            <person name="Submissions S."/>
        </authorList>
    </citation>
    <scope>NUCLEOTIDE SEQUENCE [LARGE SCALE GENOMIC DNA]</scope>
    <source>
        <strain evidence="10">DSM 4771</strain>
    </source>
</reference>
<feature type="transmembrane region" description="Helical" evidence="8">
    <location>
        <begin position="117"/>
        <end position="140"/>
    </location>
</feature>
<dbReference type="RefSeq" id="WP_093193555.1">
    <property type="nucleotide sequence ID" value="NZ_FNEV01000005.1"/>
</dbReference>
<dbReference type="AlphaFoldDB" id="A0A1G8TM90"/>
<feature type="transmembrane region" description="Helical" evidence="8">
    <location>
        <begin position="85"/>
        <end position="105"/>
    </location>
</feature>
<dbReference type="Pfam" id="PF03845">
    <property type="entry name" value="Spore_permease"/>
    <property type="match status" value="1"/>
</dbReference>
<keyword evidence="10" id="KW-1185">Reference proteome</keyword>
<gene>
    <name evidence="9" type="ORF">SAMN04490247_1824</name>
</gene>
<dbReference type="Proteomes" id="UP000199225">
    <property type="component" value="Unassembled WGS sequence"/>
</dbReference>
<dbReference type="InterPro" id="IPR004761">
    <property type="entry name" value="Spore_GerAB"/>
</dbReference>
<dbReference type="OrthoDB" id="2380240at2"/>
<feature type="transmembrane region" description="Helical" evidence="8">
    <location>
        <begin position="306"/>
        <end position="324"/>
    </location>
</feature>
<feature type="transmembrane region" description="Helical" evidence="8">
    <location>
        <begin position="224"/>
        <end position="244"/>
    </location>
</feature>
<keyword evidence="3" id="KW-0813">Transport</keyword>
<evidence type="ECO:0000313" key="9">
    <source>
        <dbReference type="EMBL" id="SDJ41790.1"/>
    </source>
</evidence>